<comment type="caution">
    <text evidence="2">The sequence shown here is derived from an EMBL/GenBank/DDBJ whole genome shotgun (WGS) entry which is preliminary data.</text>
</comment>
<accession>A0A843TV03</accession>
<keyword evidence="3" id="KW-1185">Reference proteome</keyword>
<dbReference type="Proteomes" id="UP000652761">
    <property type="component" value="Unassembled WGS sequence"/>
</dbReference>
<gene>
    <name evidence="2" type="ORF">Taro_006337</name>
</gene>
<organism evidence="2 3">
    <name type="scientific">Colocasia esculenta</name>
    <name type="common">Wild taro</name>
    <name type="synonym">Arum esculentum</name>
    <dbReference type="NCBI Taxonomy" id="4460"/>
    <lineage>
        <taxon>Eukaryota</taxon>
        <taxon>Viridiplantae</taxon>
        <taxon>Streptophyta</taxon>
        <taxon>Embryophyta</taxon>
        <taxon>Tracheophyta</taxon>
        <taxon>Spermatophyta</taxon>
        <taxon>Magnoliopsida</taxon>
        <taxon>Liliopsida</taxon>
        <taxon>Araceae</taxon>
        <taxon>Aroideae</taxon>
        <taxon>Colocasieae</taxon>
        <taxon>Colocasia</taxon>
    </lineage>
</organism>
<proteinExistence type="predicted"/>
<dbReference type="EMBL" id="NMUH01000186">
    <property type="protein sequence ID" value="MQL73976.1"/>
    <property type="molecule type" value="Genomic_DNA"/>
</dbReference>
<evidence type="ECO:0000313" key="3">
    <source>
        <dbReference type="Proteomes" id="UP000652761"/>
    </source>
</evidence>
<dbReference type="AlphaFoldDB" id="A0A843TV03"/>
<feature type="compositionally biased region" description="Basic residues" evidence="1">
    <location>
        <begin position="45"/>
        <end position="72"/>
    </location>
</feature>
<reference evidence="2" key="1">
    <citation type="submission" date="2017-07" db="EMBL/GenBank/DDBJ databases">
        <title>Taro Niue Genome Assembly and Annotation.</title>
        <authorList>
            <person name="Atibalentja N."/>
            <person name="Keating K."/>
            <person name="Fields C.J."/>
        </authorList>
    </citation>
    <scope>NUCLEOTIDE SEQUENCE</scope>
    <source>
        <strain evidence="2">Niue_2</strain>
        <tissue evidence="2">Leaf</tissue>
    </source>
</reference>
<evidence type="ECO:0000256" key="1">
    <source>
        <dbReference type="SAM" id="MobiDB-lite"/>
    </source>
</evidence>
<feature type="region of interest" description="Disordered" evidence="1">
    <location>
        <begin position="1"/>
        <end position="87"/>
    </location>
</feature>
<name>A0A843TV03_COLES</name>
<protein>
    <submittedName>
        <fullName evidence="2">Uncharacterized protein</fullName>
    </submittedName>
</protein>
<evidence type="ECO:0000313" key="2">
    <source>
        <dbReference type="EMBL" id="MQL73976.1"/>
    </source>
</evidence>
<sequence>MRITTRPTPDPLRFGGIGPIRPAMTNHGLAQGGATPARSGAGHPHWARRVHPRQTGRAHPRQTGRAHPRRTRQGAPPRRTRQGTPAGPALVWRAFSAGLAGLLRVGPAGPTPMVVRRLGREKLVEEGKNSVPPAQEVDSEVVDIAARRREGDLVDDGGSWTRGWHSRVGVLGRTQSTPTRGTPLNRWRFHRLEGNFPSTDGTPIG</sequence>